<name>A0A1L9SBM4_9EURO</name>
<dbReference type="AlphaFoldDB" id="A0A1L9SBM4"/>
<dbReference type="OrthoDB" id="76453at2759"/>
<feature type="region of interest" description="Disordered" evidence="5">
    <location>
        <begin position="493"/>
        <end position="553"/>
    </location>
</feature>
<protein>
    <recommendedName>
        <fullName evidence="10">Cep57 centrosome microtubule-binding domain-containing protein</fullName>
    </recommendedName>
</protein>
<gene>
    <name evidence="8" type="ORF">ASPZODRAFT_686138</name>
</gene>
<feature type="region of interest" description="Disordered" evidence="5">
    <location>
        <begin position="950"/>
        <end position="972"/>
    </location>
</feature>
<feature type="domain" description="PPC89 centrosome localisation" evidence="7">
    <location>
        <begin position="419"/>
        <end position="484"/>
    </location>
</feature>
<dbReference type="Proteomes" id="UP000184188">
    <property type="component" value="Unassembled WGS sequence"/>
</dbReference>
<dbReference type="VEuPathDB" id="FungiDB:ASPZODRAFT_686138"/>
<sequence>MSRDHSRLLEATTSSFNSFGNTTVSDFDPEGEAIASTRKLDDSYRLPEFQTSVKRQLQQQQQQPVEEPDYAIDTSALERAFPNFSPVHTSEEEEEDDLSIEVGRGANKPARRLDDSRNSMMSFENSVRSSSPAVRLDHITSNTPLKSAVRGTTRRAVSENLRKDAQLRRANLAQKEALDQQYSKTSRKDQRRTLSEMHARVRDTYDGSFIADERPAEIPVNARPTRFTRNDLSNQIADAVERASQEAYAKEVRQAKLAASGRSQNGNGTYTSNMLADTLTHQSFLLPDLPNLSELVSGVYEDGTPVYSRQKTRPTRFVSANAGDTTWTRDHLPLDAVPIPEDEKALFVSLRLLQDKVAELEMAKAEAERKIEEMRQENASLKTDRSRHRDKNERMRHHDAGEDRPRRDGSRIENENKKLESSNLALQNRVDILERKSEVQEAALKRLTRERDMAVSQLGIAYLDSQELKEENETLKQENLELKDQLSRFLSLPRKKREDTMRSERTAVSSDPDAEDSQSYTQRSADMSRTTGDVTSKSARSRSKSKQDESRAKILSQVDKEISRLEKERAEEALFSIDLPRAARMSALKAEDTGSRSKKDTVSRKQSSSGKRRTKRVIVEEVDATSSEQDLTLLSFVDEREIAQLRKTLEEERLARKQRQTVSLKDRITNDTLNTTRQSNSKVAVPRKSSLKETKYVPPRPASVAGDLTANTKASANEEDNSLSVPIERPRRHSDHAVLSSQKKRRQNINDMTSAFILPDITLRFADLAVENQTKLSESAQKALDAVSKHDGKNCTVCKRCIPDEGECDHSHEIVKVPKPVPVSDRMPELSADNEEHTMRPSQPPAVALATVIKALEDELSHLKMQLAAYQAAYNKLDASLNKRKRKSLQEKLEKLLKEVDMKYDQIYALYDVLEGQKQAGHEMTEQEMELTLQSVGIDVSAAKIADVTATTDKSSNKNLDTDYDEDEDEDLPWEGIESTVEITGRI</sequence>
<keyword evidence="2" id="KW-0963">Cytoplasm</keyword>
<evidence type="ECO:0000313" key="9">
    <source>
        <dbReference type="Proteomes" id="UP000184188"/>
    </source>
</evidence>
<dbReference type="Pfam" id="PF14197">
    <property type="entry name" value="Cep57_CLD_2"/>
    <property type="match status" value="1"/>
</dbReference>
<evidence type="ECO:0000256" key="5">
    <source>
        <dbReference type="SAM" id="MobiDB-lite"/>
    </source>
</evidence>
<dbReference type="STRING" id="1073090.A0A1L9SBM4"/>
<dbReference type="GeneID" id="34615985"/>
<dbReference type="GO" id="GO:0008017">
    <property type="term" value="F:microtubule binding"/>
    <property type="evidence" value="ECO:0007669"/>
    <property type="project" value="InterPro"/>
</dbReference>
<accession>A0A1L9SBM4</accession>
<comment type="subcellular location">
    <subcellularLocation>
        <location evidence="1">Cytoplasm</location>
        <location evidence="1">Cytoskeleton</location>
        <location evidence="1">Microtubule organizing center</location>
    </subcellularLocation>
</comment>
<feature type="compositionally biased region" description="Acidic residues" evidence="5">
    <location>
        <begin position="962"/>
        <end position="972"/>
    </location>
</feature>
<keyword evidence="4" id="KW-0175">Coiled coil</keyword>
<evidence type="ECO:0000313" key="8">
    <source>
        <dbReference type="EMBL" id="OJJ44529.1"/>
    </source>
</evidence>
<feature type="compositionally biased region" description="Polar residues" evidence="5">
    <location>
        <begin position="517"/>
        <end position="535"/>
    </location>
</feature>
<dbReference type="Pfam" id="PF06657">
    <property type="entry name" value="Cep57_MT_bd"/>
    <property type="match status" value="1"/>
</dbReference>
<evidence type="ECO:0000256" key="1">
    <source>
        <dbReference type="ARBA" id="ARBA00004267"/>
    </source>
</evidence>
<feature type="region of interest" description="Disordered" evidence="5">
    <location>
        <begin position="676"/>
        <end position="708"/>
    </location>
</feature>
<feature type="compositionally biased region" description="Basic and acidic residues" evidence="5">
    <location>
        <begin position="589"/>
        <end position="603"/>
    </location>
</feature>
<feature type="region of interest" description="Disordered" evidence="5">
    <location>
        <begin position="374"/>
        <end position="420"/>
    </location>
</feature>
<dbReference type="InterPro" id="IPR024957">
    <property type="entry name" value="Cep57_MT-bd_dom"/>
</dbReference>
<keyword evidence="9" id="KW-1185">Reference proteome</keyword>
<organism evidence="8 9">
    <name type="scientific">Penicilliopsis zonata CBS 506.65</name>
    <dbReference type="NCBI Taxonomy" id="1073090"/>
    <lineage>
        <taxon>Eukaryota</taxon>
        <taxon>Fungi</taxon>
        <taxon>Dikarya</taxon>
        <taxon>Ascomycota</taxon>
        <taxon>Pezizomycotina</taxon>
        <taxon>Eurotiomycetes</taxon>
        <taxon>Eurotiomycetidae</taxon>
        <taxon>Eurotiales</taxon>
        <taxon>Aspergillaceae</taxon>
        <taxon>Penicilliopsis</taxon>
    </lineage>
</organism>
<evidence type="ECO:0000256" key="2">
    <source>
        <dbReference type="ARBA" id="ARBA00022490"/>
    </source>
</evidence>
<dbReference type="PANTHER" id="PTHR19336:SF9">
    <property type="entry name" value="SPINDLE POLE BODY PROTEIN PPC89"/>
    <property type="match status" value="1"/>
</dbReference>
<feature type="coiled-coil region" evidence="4">
    <location>
        <begin position="853"/>
        <end position="906"/>
    </location>
</feature>
<feature type="compositionally biased region" description="Polar residues" evidence="5">
    <location>
        <begin position="950"/>
        <end position="959"/>
    </location>
</feature>
<dbReference type="InterPro" id="IPR051756">
    <property type="entry name" value="Centrosomal_MT-associated"/>
</dbReference>
<dbReference type="InterPro" id="IPR025925">
    <property type="entry name" value="PPC89_CLD"/>
</dbReference>
<dbReference type="EMBL" id="KV878347">
    <property type="protein sequence ID" value="OJJ44529.1"/>
    <property type="molecule type" value="Genomic_DNA"/>
</dbReference>
<dbReference type="GO" id="GO:0005815">
    <property type="term" value="C:microtubule organizing center"/>
    <property type="evidence" value="ECO:0007669"/>
    <property type="project" value="UniProtKB-SubCell"/>
</dbReference>
<dbReference type="RefSeq" id="XP_022579039.1">
    <property type="nucleotide sequence ID" value="XM_022729521.1"/>
</dbReference>
<feature type="domain" description="Cep57 centrosome microtubule-binding" evidence="6">
    <location>
        <begin position="837"/>
        <end position="913"/>
    </location>
</feature>
<reference evidence="9" key="1">
    <citation type="journal article" date="2017" name="Genome Biol.">
        <title>Comparative genomics reveals high biological diversity and specific adaptations in the industrially and medically important fungal genus Aspergillus.</title>
        <authorList>
            <person name="de Vries R.P."/>
            <person name="Riley R."/>
            <person name="Wiebenga A."/>
            <person name="Aguilar-Osorio G."/>
            <person name="Amillis S."/>
            <person name="Uchima C.A."/>
            <person name="Anderluh G."/>
            <person name="Asadollahi M."/>
            <person name="Askin M."/>
            <person name="Barry K."/>
            <person name="Battaglia E."/>
            <person name="Bayram O."/>
            <person name="Benocci T."/>
            <person name="Braus-Stromeyer S.A."/>
            <person name="Caldana C."/>
            <person name="Canovas D."/>
            <person name="Cerqueira G.C."/>
            <person name="Chen F."/>
            <person name="Chen W."/>
            <person name="Choi C."/>
            <person name="Clum A."/>
            <person name="Dos Santos R.A."/>
            <person name="Damasio A.R."/>
            <person name="Diallinas G."/>
            <person name="Emri T."/>
            <person name="Fekete E."/>
            <person name="Flipphi M."/>
            <person name="Freyberg S."/>
            <person name="Gallo A."/>
            <person name="Gournas C."/>
            <person name="Habgood R."/>
            <person name="Hainaut M."/>
            <person name="Harispe M.L."/>
            <person name="Henrissat B."/>
            <person name="Hilden K.S."/>
            <person name="Hope R."/>
            <person name="Hossain A."/>
            <person name="Karabika E."/>
            <person name="Karaffa L."/>
            <person name="Karanyi Z."/>
            <person name="Krasevec N."/>
            <person name="Kuo A."/>
            <person name="Kusch H."/>
            <person name="LaButti K."/>
            <person name="Lagendijk E.L."/>
            <person name="Lapidus A."/>
            <person name="Levasseur A."/>
            <person name="Lindquist E."/>
            <person name="Lipzen A."/>
            <person name="Logrieco A.F."/>
            <person name="MacCabe A."/>
            <person name="Maekelae M.R."/>
            <person name="Malavazi I."/>
            <person name="Melin P."/>
            <person name="Meyer V."/>
            <person name="Mielnichuk N."/>
            <person name="Miskei M."/>
            <person name="Molnar A.P."/>
            <person name="Mule G."/>
            <person name="Ngan C.Y."/>
            <person name="Orejas M."/>
            <person name="Orosz E."/>
            <person name="Ouedraogo J.P."/>
            <person name="Overkamp K.M."/>
            <person name="Park H.-S."/>
            <person name="Perrone G."/>
            <person name="Piumi F."/>
            <person name="Punt P.J."/>
            <person name="Ram A.F."/>
            <person name="Ramon A."/>
            <person name="Rauscher S."/>
            <person name="Record E."/>
            <person name="Riano-Pachon D.M."/>
            <person name="Robert V."/>
            <person name="Roehrig J."/>
            <person name="Ruller R."/>
            <person name="Salamov A."/>
            <person name="Salih N.S."/>
            <person name="Samson R.A."/>
            <person name="Sandor E."/>
            <person name="Sanguinetti M."/>
            <person name="Schuetze T."/>
            <person name="Sepcic K."/>
            <person name="Shelest E."/>
            <person name="Sherlock G."/>
            <person name="Sophianopoulou V."/>
            <person name="Squina F.M."/>
            <person name="Sun H."/>
            <person name="Susca A."/>
            <person name="Todd R.B."/>
            <person name="Tsang A."/>
            <person name="Unkles S.E."/>
            <person name="van de Wiele N."/>
            <person name="van Rossen-Uffink D."/>
            <person name="Oliveira J.V."/>
            <person name="Vesth T.C."/>
            <person name="Visser J."/>
            <person name="Yu J.-H."/>
            <person name="Zhou M."/>
            <person name="Andersen M.R."/>
            <person name="Archer D.B."/>
            <person name="Baker S.E."/>
            <person name="Benoit I."/>
            <person name="Brakhage A.A."/>
            <person name="Braus G.H."/>
            <person name="Fischer R."/>
            <person name="Frisvad J.C."/>
            <person name="Goldman G.H."/>
            <person name="Houbraken J."/>
            <person name="Oakley B."/>
            <person name="Pocsi I."/>
            <person name="Scazzocchio C."/>
            <person name="Seiboth B."/>
            <person name="vanKuyk P.A."/>
            <person name="Wortman J."/>
            <person name="Dyer P.S."/>
            <person name="Grigoriev I.V."/>
        </authorList>
    </citation>
    <scope>NUCLEOTIDE SEQUENCE [LARGE SCALE GENOMIC DNA]</scope>
    <source>
        <strain evidence="9">CBS 506.65</strain>
    </source>
</reference>
<feature type="compositionally biased region" description="Basic and acidic residues" evidence="5">
    <location>
        <begin position="390"/>
        <end position="420"/>
    </location>
</feature>
<keyword evidence="3" id="KW-0206">Cytoskeleton</keyword>
<proteinExistence type="predicted"/>
<feature type="region of interest" description="Disordered" evidence="5">
    <location>
        <begin position="83"/>
        <end position="141"/>
    </location>
</feature>
<evidence type="ECO:0000259" key="6">
    <source>
        <dbReference type="Pfam" id="PF06657"/>
    </source>
</evidence>
<feature type="compositionally biased region" description="Basic and acidic residues" evidence="5">
    <location>
        <begin position="496"/>
        <end position="505"/>
    </location>
</feature>
<feature type="compositionally biased region" description="Polar residues" evidence="5">
    <location>
        <begin position="118"/>
        <end position="132"/>
    </location>
</feature>
<evidence type="ECO:0000256" key="3">
    <source>
        <dbReference type="ARBA" id="ARBA00023212"/>
    </source>
</evidence>
<evidence type="ECO:0000259" key="7">
    <source>
        <dbReference type="Pfam" id="PF14197"/>
    </source>
</evidence>
<feature type="region of interest" description="Disordered" evidence="5">
    <location>
        <begin position="588"/>
        <end position="615"/>
    </location>
</feature>
<dbReference type="PANTHER" id="PTHR19336">
    <property type="entry name" value="UNCHARACTERIZED DUF1167"/>
    <property type="match status" value="1"/>
</dbReference>
<evidence type="ECO:0008006" key="10">
    <source>
        <dbReference type="Google" id="ProtNLM"/>
    </source>
</evidence>
<evidence type="ECO:0000256" key="4">
    <source>
        <dbReference type="SAM" id="Coils"/>
    </source>
</evidence>